<dbReference type="GO" id="GO:0005886">
    <property type="term" value="C:plasma membrane"/>
    <property type="evidence" value="ECO:0007669"/>
    <property type="project" value="UniProtKB-SubCell"/>
</dbReference>
<evidence type="ECO:0000256" key="7">
    <source>
        <dbReference type="SAM" id="Phobius"/>
    </source>
</evidence>
<sequence>MSSPLNPSPPPAIPNSAKVRDSAPKVVREQSRLDGILETARQRKLAMDGTGNSSGVDEVGSYGSRTDALKASNINDGLPETESSADEETSIMRRPRKTNPNANYQGTALAKTSSRTRSMGNKPSTSSIRRAGRVHREEEPQHGDEAVVDEQESWWARLLSDYGSLELENKGSVARDHLALERTFLAWLRTSLAFASIGIAITQLFRLNTTSAGSGGFDPYQHLRQMGKPLGATFLAISIVMLFVGFHRYFESQHWIIRGKFPASRGSIALVAFVTFALMITCLVVVVVVEPGQYEKR</sequence>
<dbReference type="EMBL" id="KZ613912">
    <property type="protein sequence ID" value="PMD51808.1"/>
    <property type="molecule type" value="Genomic_DNA"/>
</dbReference>
<keyword evidence="10" id="KW-1185">Reference proteome</keyword>
<keyword evidence="3 7" id="KW-0812">Transmembrane</keyword>
<feature type="domain" description="DUF202" evidence="8">
    <location>
        <begin position="175"/>
        <end position="254"/>
    </location>
</feature>
<evidence type="ECO:0000256" key="6">
    <source>
        <dbReference type="SAM" id="MobiDB-lite"/>
    </source>
</evidence>
<evidence type="ECO:0000259" key="8">
    <source>
        <dbReference type="Pfam" id="PF02656"/>
    </source>
</evidence>
<feature type="compositionally biased region" description="Basic and acidic residues" evidence="6">
    <location>
        <begin position="18"/>
        <end position="32"/>
    </location>
</feature>
<dbReference type="InterPro" id="IPR052053">
    <property type="entry name" value="IM_YidH-like"/>
</dbReference>
<proteinExistence type="predicted"/>
<evidence type="ECO:0000313" key="10">
    <source>
        <dbReference type="Proteomes" id="UP000235371"/>
    </source>
</evidence>
<feature type="compositionally biased region" description="Pro residues" evidence="6">
    <location>
        <begin position="1"/>
        <end position="13"/>
    </location>
</feature>
<dbReference type="PANTHER" id="PTHR34187:SF2">
    <property type="entry name" value="DUF202 DOMAIN-CONTAINING PROTEIN"/>
    <property type="match status" value="1"/>
</dbReference>
<name>A0A2J6SM21_9HELO</name>
<dbReference type="InterPro" id="IPR003807">
    <property type="entry name" value="DUF202"/>
</dbReference>
<organism evidence="9 10">
    <name type="scientific">Hyaloscypha bicolor E</name>
    <dbReference type="NCBI Taxonomy" id="1095630"/>
    <lineage>
        <taxon>Eukaryota</taxon>
        <taxon>Fungi</taxon>
        <taxon>Dikarya</taxon>
        <taxon>Ascomycota</taxon>
        <taxon>Pezizomycotina</taxon>
        <taxon>Leotiomycetes</taxon>
        <taxon>Helotiales</taxon>
        <taxon>Hyaloscyphaceae</taxon>
        <taxon>Hyaloscypha</taxon>
        <taxon>Hyaloscypha bicolor</taxon>
    </lineage>
</organism>
<accession>A0A2J6SM21</accession>
<dbReference type="PANTHER" id="PTHR34187">
    <property type="entry name" value="FGR18P"/>
    <property type="match status" value="1"/>
</dbReference>
<dbReference type="GeneID" id="36589875"/>
<dbReference type="Pfam" id="PF02656">
    <property type="entry name" value="DUF202"/>
    <property type="match status" value="1"/>
</dbReference>
<feature type="transmembrane region" description="Helical" evidence="7">
    <location>
        <begin position="184"/>
        <end position="206"/>
    </location>
</feature>
<dbReference type="InParanoid" id="A0A2J6SM21"/>
<feature type="transmembrane region" description="Helical" evidence="7">
    <location>
        <begin position="226"/>
        <end position="246"/>
    </location>
</feature>
<dbReference type="RefSeq" id="XP_024728712.1">
    <property type="nucleotide sequence ID" value="XM_024881798.1"/>
</dbReference>
<keyword evidence="2" id="KW-1003">Cell membrane</keyword>
<evidence type="ECO:0000256" key="4">
    <source>
        <dbReference type="ARBA" id="ARBA00022989"/>
    </source>
</evidence>
<dbReference type="Proteomes" id="UP000235371">
    <property type="component" value="Unassembled WGS sequence"/>
</dbReference>
<feature type="compositionally biased region" description="Polar residues" evidence="6">
    <location>
        <begin position="98"/>
        <end position="128"/>
    </location>
</feature>
<feature type="transmembrane region" description="Helical" evidence="7">
    <location>
        <begin position="267"/>
        <end position="289"/>
    </location>
</feature>
<evidence type="ECO:0000256" key="1">
    <source>
        <dbReference type="ARBA" id="ARBA00004651"/>
    </source>
</evidence>
<keyword evidence="5 7" id="KW-0472">Membrane</keyword>
<evidence type="ECO:0000256" key="2">
    <source>
        <dbReference type="ARBA" id="ARBA00022475"/>
    </source>
</evidence>
<evidence type="ECO:0000313" key="9">
    <source>
        <dbReference type="EMBL" id="PMD51808.1"/>
    </source>
</evidence>
<feature type="region of interest" description="Disordered" evidence="6">
    <location>
        <begin position="1"/>
        <end position="147"/>
    </location>
</feature>
<keyword evidence="4 7" id="KW-1133">Transmembrane helix</keyword>
<evidence type="ECO:0000256" key="5">
    <source>
        <dbReference type="ARBA" id="ARBA00023136"/>
    </source>
</evidence>
<protein>
    <recommendedName>
        <fullName evidence="8">DUF202 domain-containing protein</fullName>
    </recommendedName>
</protein>
<evidence type="ECO:0000256" key="3">
    <source>
        <dbReference type="ARBA" id="ARBA00022692"/>
    </source>
</evidence>
<gene>
    <name evidence="9" type="ORF">K444DRAFT_620909</name>
</gene>
<reference evidence="9 10" key="1">
    <citation type="submission" date="2016-04" db="EMBL/GenBank/DDBJ databases">
        <title>A degradative enzymes factory behind the ericoid mycorrhizal symbiosis.</title>
        <authorList>
            <consortium name="DOE Joint Genome Institute"/>
            <person name="Martino E."/>
            <person name="Morin E."/>
            <person name="Grelet G."/>
            <person name="Kuo A."/>
            <person name="Kohler A."/>
            <person name="Daghino S."/>
            <person name="Barry K."/>
            <person name="Choi C."/>
            <person name="Cichocki N."/>
            <person name="Clum A."/>
            <person name="Copeland A."/>
            <person name="Hainaut M."/>
            <person name="Haridas S."/>
            <person name="Labutti K."/>
            <person name="Lindquist E."/>
            <person name="Lipzen A."/>
            <person name="Khouja H.-R."/>
            <person name="Murat C."/>
            <person name="Ohm R."/>
            <person name="Olson A."/>
            <person name="Spatafora J."/>
            <person name="Veneault-Fourrey C."/>
            <person name="Henrissat B."/>
            <person name="Grigoriev I."/>
            <person name="Martin F."/>
            <person name="Perotto S."/>
        </authorList>
    </citation>
    <scope>NUCLEOTIDE SEQUENCE [LARGE SCALE GENOMIC DNA]</scope>
    <source>
        <strain evidence="9 10">E</strain>
    </source>
</reference>
<feature type="compositionally biased region" description="Basic and acidic residues" evidence="6">
    <location>
        <begin position="134"/>
        <end position="145"/>
    </location>
</feature>
<dbReference type="AlphaFoldDB" id="A0A2J6SM21"/>
<dbReference type="OrthoDB" id="199599at2759"/>
<comment type="subcellular location">
    <subcellularLocation>
        <location evidence="1">Cell membrane</location>
        <topology evidence="1">Multi-pass membrane protein</topology>
    </subcellularLocation>
</comment>